<evidence type="ECO:0000256" key="2">
    <source>
        <dbReference type="SAM" id="SignalP"/>
    </source>
</evidence>
<keyword evidence="1" id="KW-0560">Oxidoreductase</keyword>
<dbReference type="EMBL" id="HBGY01001203">
    <property type="protein sequence ID" value="CAD9556410.1"/>
    <property type="molecule type" value="Transcribed_RNA"/>
</dbReference>
<name>A0A7S2JSM7_9STRA</name>
<dbReference type="PRINTS" id="PR00081">
    <property type="entry name" value="GDHRDH"/>
</dbReference>
<dbReference type="Pfam" id="PF00106">
    <property type="entry name" value="adh_short"/>
    <property type="match status" value="1"/>
</dbReference>
<evidence type="ECO:0000256" key="1">
    <source>
        <dbReference type="ARBA" id="ARBA00023002"/>
    </source>
</evidence>
<reference evidence="3" key="1">
    <citation type="submission" date="2021-01" db="EMBL/GenBank/DDBJ databases">
        <authorList>
            <person name="Corre E."/>
            <person name="Pelletier E."/>
            <person name="Niang G."/>
            <person name="Scheremetjew M."/>
            <person name="Finn R."/>
            <person name="Kale V."/>
            <person name="Holt S."/>
            <person name="Cochrane G."/>
            <person name="Meng A."/>
            <person name="Brown T."/>
            <person name="Cohen L."/>
        </authorList>
    </citation>
    <scope>NUCLEOTIDE SEQUENCE</scope>
    <source>
        <strain evidence="3">B650</strain>
    </source>
</reference>
<gene>
    <name evidence="3" type="ORF">LDAN0321_LOCUS828</name>
</gene>
<dbReference type="PANTHER" id="PTHR43157">
    <property type="entry name" value="PHOSPHATIDYLINOSITOL-GLYCAN BIOSYNTHESIS CLASS F PROTEIN-RELATED"/>
    <property type="match status" value="1"/>
</dbReference>
<dbReference type="Gene3D" id="3.40.50.720">
    <property type="entry name" value="NAD(P)-binding Rossmann-like Domain"/>
    <property type="match status" value="1"/>
</dbReference>
<accession>A0A7S2JSM7</accession>
<evidence type="ECO:0000313" key="3">
    <source>
        <dbReference type="EMBL" id="CAD9556410.1"/>
    </source>
</evidence>
<dbReference type="GO" id="GO:0015995">
    <property type="term" value="P:chlorophyll biosynthetic process"/>
    <property type="evidence" value="ECO:0007669"/>
    <property type="project" value="UniProtKB-UniPathway"/>
</dbReference>
<dbReference type="AlphaFoldDB" id="A0A7S2JSM7"/>
<dbReference type="InterPro" id="IPR002347">
    <property type="entry name" value="SDR_fam"/>
</dbReference>
<evidence type="ECO:0008006" key="4">
    <source>
        <dbReference type="Google" id="ProtNLM"/>
    </source>
</evidence>
<organism evidence="3">
    <name type="scientific">Leptocylindrus danicus</name>
    <dbReference type="NCBI Taxonomy" id="163516"/>
    <lineage>
        <taxon>Eukaryota</taxon>
        <taxon>Sar</taxon>
        <taxon>Stramenopiles</taxon>
        <taxon>Ochrophyta</taxon>
        <taxon>Bacillariophyta</taxon>
        <taxon>Coscinodiscophyceae</taxon>
        <taxon>Chaetocerotophycidae</taxon>
        <taxon>Leptocylindrales</taxon>
        <taxon>Leptocylindraceae</taxon>
        <taxon>Leptocylindrus</taxon>
    </lineage>
</organism>
<protein>
    <recommendedName>
        <fullName evidence="4">Protochlorophyllide reductase</fullName>
    </recommendedName>
</protein>
<proteinExistence type="predicted"/>
<sequence>MSAWNRREILKSAASFGLLFTTTQAAWAAPKYDDVSGKTVVITGSNSGIGYDAAERLARRGCKVILACRTLQKAQLAAEQIQLGSETKMNLVPRECDLSSLESIRKFVSTFGSEETEGIDILCNNAGLARDVGSKDVLRSKDGFELTIGTNHLGHFYLTNLLLQENKIKKNGRIVVTASGVHDPDSPGGAQGSLATLGDLTGLEQGPSFEMIDGGKFDPDKAYKDSKLCNVFFTRELKRRLAESGSNIETCCFNPGLIVGTGLFREQNKVFTKIFDVAATNVLKVGETTSFGGGALEYMALSTDVKSGEYYTSKPGSSKYGDDAYGVQFKETMVSKEALDAAKGKRLWELSAKLVGV</sequence>
<keyword evidence="2" id="KW-0732">Signal</keyword>
<feature type="chain" id="PRO_5030654962" description="Protochlorophyllide reductase" evidence="2">
    <location>
        <begin position="29"/>
        <end position="357"/>
    </location>
</feature>
<dbReference type="UniPathway" id="UPA00668"/>
<dbReference type="InterPro" id="IPR036291">
    <property type="entry name" value="NAD(P)-bd_dom_sf"/>
</dbReference>
<dbReference type="PANTHER" id="PTHR43157:SF31">
    <property type="entry name" value="PHOSPHATIDYLINOSITOL-GLYCAN BIOSYNTHESIS CLASS F PROTEIN"/>
    <property type="match status" value="1"/>
</dbReference>
<dbReference type="SUPFAM" id="SSF51735">
    <property type="entry name" value="NAD(P)-binding Rossmann-fold domains"/>
    <property type="match status" value="1"/>
</dbReference>
<feature type="signal peptide" evidence="2">
    <location>
        <begin position="1"/>
        <end position="28"/>
    </location>
</feature>
<dbReference type="GO" id="GO:0016491">
    <property type="term" value="F:oxidoreductase activity"/>
    <property type="evidence" value="ECO:0007669"/>
    <property type="project" value="UniProtKB-KW"/>
</dbReference>